<accession>A0A9P7K9X3</accession>
<dbReference type="InterPro" id="IPR036873">
    <property type="entry name" value="Rhodanese-like_dom_sf"/>
</dbReference>
<dbReference type="Pfam" id="PF00581">
    <property type="entry name" value="Rhodanese"/>
    <property type="match status" value="1"/>
</dbReference>
<proteinExistence type="inferred from homology"/>
<organism evidence="10 11">
    <name type="scientific">Asterophora parasitica</name>
    <dbReference type="NCBI Taxonomy" id="117018"/>
    <lineage>
        <taxon>Eukaryota</taxon>
        <taxon>Fungi</taxon>
        <taxon>Dikarya</taxon>
        <taxon>Basidiomycota</taxon>
        <taxon>Agaricomycotina</taxon>
        <taxon>Agaricomycetes</taxon>
        <taxon>Agaricomycetidae</taxon>
        <taxon>Agaricales</taxon>
        <taxon>Tricholomatineae</taxon>
        <taxon>Lyophyllaceae</taxon>
        <taxon>Asterophora</taxon>
    </lineage>
</organism>
<dbReference type="PROSITE" id="PS50206">
    <property type="entry name" value="RHODANESE_3"/>
    <property type="match status" value="1"/>
</dbReference>
<evidence type="ECO:0000256" key="1">
    <source>
        <dbReference type="ARBA" id="ARBA00022679"/>
    </source>
</evidence>
<comment type="catalytic activity">
    <reaction evidence="8">
        <text>arsenic triglutathione + 3 [thioredoxin]-dithiol + 3 S-adenosyl-L-methionine = trimethylarsine + 3 [thioredoxin]-disulfide + 3 glutathione + 3 S-adenosyl-L-homocysteine + 3 H(+)</text>
        <dbReference type="Rhea" id="RHEA:69432"/>
        <dbReference type="Rhea" id="RHEA-COMP:10698"/>
        <dbReference type="Rhea" id="RHEA-COMP:10700"/>
        <dbReference type="ChEBI" id="CHEBI:15378"/>
        <dbReference type="ChEBI" id="CHEBI:27130"/>
        <dbReference type="ChEBI" id="CHEBI:29950"/>
        <dbReference type="ChEBI" id="CHEBI:50058"/>
        <dbReference type="ChEBI" id="CHEBI:57856"/>
        <dbReference type="ChEBI" id="CHEBI:57925"/>
        <dbReference type="ChEBI" id="CHEBI:59789"/>
        <dbReference type="ChEBI" id="CHEBI:183640"/>
        <dbReference type="EC" id="2.1.1.137"/>
    </reaction>
</comment>
<feature type="domain" description="Rhodanese" evidence="9">
    <location>
        <begin position="327"/>
        <end position="425"/>
    </location>
</feature>
<comment type="caution">
    <text evidence="10">The sequence shown here is derived from an EMBL/GenBank/DDBJ whole genome shotgun (WGS) entry which is preliminary data.</text>
</comment>
<comment type="similarity">
    <text evidence="3">Belongs to the methyltransferase superfamily. Arsenite methyltransferase family.</text>
</comment>
<evidence type="ECO:0000256" key="7">
    <source>
        <dbReference type="ARBA" id="ARBA00047943"/>
    </source>
</evidence>
<evidence type="ECO:0000256" key="5">
    <source>
        <dbReference type="ARBA" id="ARBA00034545"/>
    </source>
</evidence>
<dbReference type="InterPro" id="IPR001763">
    <property type="entry name" value="Rhodanese-like_dom"/>
</dbReference>
<keyword evidence="1" id="KW-0808">Transferase</keyword>
<evidence type="ECO:0000256" key="6">
    <source>
        <dbReference type="ARBA" id="ARBA00047941"/>
    </source>
</evidence>
<evidence type="ECO:0000313" key="10">
    <source>
        <dbReference type="EMBL" id="KAG5641534.1"/>
    </source>
</evidence>
<dbReference type="Gene3D" id="3.40.250.10">
    <property type="entry name" value="Rhodanese-like domain"/>
    <property type="match status" value="1"/>
</dbReference>
<dbReference type="Gene3D" id="3.40.50.150">
    <property type="entry name" value="Vaccinia Virus protein VP39"/>
    <property type="match status" value="1"/>
</dbReference>
<dbReference type="SMART" id="SM00450">
    <property type="entry name" value="RHOD"/>
    <property type="match status" value="1"/>
</dbReference>
<evidence type="ECO:0000256" key="4">
    <source>
        <dbReference type="ARBA" id="ARBA00034521"/>
    </source>
</evidence>
<evidence type="ECO:0000313" key="11">
    <source>
        <dbReference type="Proteomes" id="UP000775547"/>
    </source>
</evidence>
<dbReference type="SUPFAM" id="SSF52821">
    <property type="entry name" value="Rhodanese/Cell cycle control phosphatase"/>
    <property type="match status" value="1"/>
</dbReference>
<evidence type="ECO:0000256" key="2">
    <source>
        <dbReference type="ARBA" id="ARBA00022691"/>
    </source>
</evidence>
<dbReference type="Pfam" id="PF13847">
    <property type="entry name" value="Methyltransf_31"/>
    <property type="match status" value="1"/>
</dbReference>
<dbReference type="PANTHER" id="PTHR43675:SF8">
    <property type="entry name" value="ARSENITE METHYLTRANSFERASE"/>
    <property type="match status" value="1"/>
</dbReference>
<evidence type="ECO:0000256" key="3">
    <source>
        <dbReference type="ARBA" id="ARBA00034487"/>
    </source>
</evidence>
<name>A0A9P7K9X3_9AGAR</name>
<evidence type="ECO:0000259" key="9">
    <source>
        <dbReference type="PROSITE" id="PS50206"/>
    </source>
</evidence>
<dbReference type="EMBL" id="JABCKV010000294">
    <property type="protein sequence ID" value="KAG5641534.1"/>
    <property type="molecule type" value="Genomic_DNA"/>
</dbReference>
<reference evidence="10" key="2">
    <citation type="submission" date="2021-10" db="EMBL/GenBank/DDBJ databases">
        <title>Phylogenomics reveals ancestral predisposition of the termite-cultivated fungus Termitomyces towards a domesticated lifestyle.</title>
        <authorList>
            <person name="Auxier B."/>
            <person name="Grum-Grzhimaylo A."/>
            <person name="Cardenas M.E."/>
            <person name="Lodge J.D."/>
            <person name="Laessoe T."/>
            <person name="Pedersen O."/>
            <person name="Smith M.E."/>
            <person name="Kuyper T.W."/>
            <person name="Franco-Molano E.A."/>
            <person name="Baroni T.J."/>
            <person name="Aanen D.K."/>
        </authorList>
    </citation>
    <scope>NUCLEOTIDE SEQUENCE</scope>
    <source>
        <strain evidence="10">AP01</strain>
        <tissue evidence="10">Mycelium</tissue>
    </source>
</reference>
<comment type="catalytic activity">
    <reaction evidence="7">
        <text>arsenic triglutathione + 2 [thioredoxin]-dithiol + 2 S-adenosyl-L-methionine + H2O = dimethylarsinous acid + 2 [thioredoxin]-disulfide + 3 glutathione + 2 S-adenosyl-L-homocysteine + 2 H(+)</text>
        <dbReference type="Rhea" id="RHEA:69464"/>
        <dbReference type="Rhea" id="RHEA-COMP:10698"/>
        <dbReference type="Rhea" id="RHEA-COMP:10700"/>
        <dbReference type="ChEBI" id="CHEBI:15377"/>
        <dbReference type="ChEBI" id="CHEBI:15378"/>
        <dbReference type="ChEBI" id="CHEBI:23808"/>
        <dbReference type="ChEBI" id="CHEBI:29950"/>
        <dbReference type="ChEBI" id="CHEBI:50058"/>
        <dbReference type="ChEBI" id="CHEBI:57856"/>
        <dbReference type="ChEBI" id="CHEBI:57925"/>
        <dbReference type="ChEBI" id="CHEBI:59789"/>
        <dbReference type="ChEBI" id="CHEBI:183640"/>
        <dbReference type="EC" id="2.1.1.137"/>
    </reaction>
</comment>
<sequence>MSLLPESSIIAAVVQAYSEKAKCGSNNDVQKVTESVGYSPTDLASIPAAAQLGLGCGSPVNAANLKEGEIVVDLGSGGGIDVLLSASKVGAEGQAIWIDASTDMIALARSNAAKKGLKPPHVAFVQASLAESLPIASNTVNCVLSNCVIKLLSQGGKATLLKEVYRILKPGGRIILDDVSGCFPDEPLQANLTPRAQILAKQPLPDEIRNDLTSYVNCISGSIQVEEYQQILQAADPQFLETKNDLRKVCSGVNGTCGVAPKPKFDVNTWVASYQIIAYKSTEIEDTADSTPVATLLRWWDAYPKVKSCPAVLAPEALANLIRGGSGEHHFAVVDVRRNDHAGGHVRGSDNWAAQTFYDDLPKFLEKYRNTSQVIFYCGSSAGRGPRCAGWYQDYLNEAGVTTSKSYVLEGGVKAWLAKYRAEEDLVDSD</sequence>
<dbReference type="InterPro" id="IPR029063">
    <property type="entry name" value="SAM-dependent_MTases_sf"/>
</dbReference>
<dbReference type="InterPro" id="IPR025714">
    <property type="entry name" value="Methyltranfer_dom"/>
</dbReference>
<keyword evidence="2" id="KW-0949">S-adenosyl-L-methionine</keyword>
<protein>
    <recommendedName>
        <fullName evidence="5">Arsenite methyltransferase</fullName>
        <ecNumber evidence="4">2.1.1.137</ecNumber>
    </recommendedName>
</protein>
<dbReference type="SUPFAM" id="SSF53335">
    <property type="entry name" value="S-adenosyl-L-methionine-dependent methyltransferases"/>
    <property type="match status" value="1"/>
</dbReference>
<dbReference type="EC" id="2.1.1.137" evidence="4"/>
<evidence type="ECO:0000256" key="8">
    <source>
        <dbReference type="ARBA" id="ARBA00048428"/>
    </source>
</evidence>
<dbReference type="GO" id="GO:0030791">
    <property type="term" value="F:arsenite methyltransferase activity"/>
    <property type="evidence" value="ECO:0007669"/>
    <property type="project" value="UniProtKB-EC"/>
</dbReference>
<reference evidence="10" key="1">
    <citation type="submission" date="2020-07" db="EMBL/GenBank/DDBJ databases">
        <authorList>
            <person name="Nieuwenhuis M."/>
            <person name="Van De Peppel L.J.J."/>
        </authorList>
    </citation>
    <scope>NUCLEOTIDE SEQUENCE</scope>
    <source>
        <strain evidence="10">AP01</strain>
        <tissue evidence="10">Mycelium</tissue>
    </source>
</reference>
<dbReference type="AlphaFoldDB" id="A0A9P7K9X3"/>
<dbReference type="CDD" id="cd02440">
    <property type="entry name" value="AdoMet_MTases"/>
    <property type="match status" value="1"/>
</dbReference>
<gene>
    <name evidence="10" type="ORF">DXG03_004809</name>
</gene>
<dbReference type="InterPro" id="IPR026669">
    <property type="entry name" value="Arsenite_MeTrfase-like"/>
</dbReference>
<comment type="catalytic activity">
    <reaction evidence="6">
        <text>arsenic triglutathione + [thioredoxin]-dithiol + S-adenosyl-L-methionine + 2 H2O = methylarsonous acid + [thioredoxin]-disulfide + 3 glutathione + S-adenosyl-L-homocysteine + H(+)</text>
        <dbReference type="Rhea" id="RHEA:69460"/>
        <dbReference type="Rhea" id="RHEA-COMP:10698"/>
        <dbReference type="Rhea" id="RHEA-COMP:10700"/>
        <dbReference type="ChEBI" id="CHEBI:15377"/>
        <dbReference type="ChEBI" id="CHEBI:15378"/>
        <dbReference type="ChEBI" id="CHEBI:17826"/>
        <dbReference type="ChEBI" id="CHEBI:29950"/>
        <dbReference type="ChEBI" id="CHEBI:50058"/>
        <dbReference type="ChEBI" id="CHEBI:57856"/>
        <dbReference type="ChEBI" id="CHEBI:57925"/>
        <dbReference type="ChEBI" id="CHEBI:59789"/>
        <dbReference type="ChEBI" id="CHEBI:183640"/>
        <dbReference type="EC" id="2.1.1.137"/>
    </reaction>
</comment>
<dbReference type="OrthoDB" id="8300214at2759"/>
<keyword evidence="11" id="KW-1185">Reference proteome</keyword>
<dbReference type="PANTHER" id="PTHR43675">
    <property type="entry name" value="ARSENITE METHYLTRANSFERASE"/>
    <property type="match status" value="1"/>
</dbReference>
<dbReference type="Proteomes" id="UP000775547">
    <property type="component" value="Unassembled WGS sequence"/>
</dbReference>